<protein>
    <submittedName>
        <fullName evidence="1">Uncharacterized protein</fullName>
    </submittedName>
</protein>
<sequence>MNVMEIIAPFGSMRLEDFPAFEDYKPPYNSVLNLQYQWGRMTEKQQFDRYS</sequence>
<dbReference type="EMBL" id="BARU01009899">
    <property type="protein sequence ID" value="GAH42942.1"/>
    <property type="molecule type" value="Genomic_DNA"/>
</dbReference>
<evidence type="ECO:0000313" key="1">
    <source>
        <dbReference type="EMBL" id="GAH42942.1"/>
    </source>
</evidence>
<reference evidence="1" key="1">
    <citation type="journal article" date="2014" name="Front. Microbiol.">
        <title>High frequency of phylogenetically diverse reductive dehalogenase-homologous genes in deep subseafloor sedimentary metagenomes.</title>
        <authorList>
            <person name="Kawai M."/>
            <person name="Futagami T."/>
            <person name="Toyoda A."/>
            <person name="Takaki Y."/>
            <person name="Nishi S."/>
            <person name="Hori S."/>
            <person name="Arai W."/>
            <person name="Tsubouchi T."/>
            <person name="Morono Y."/>
            <person name="Uchiyama I."/>
            <person name="Ito T."/>
            <person name="Fujiyama A."/>
            <person name="Inagaki F."/>
            <person name="Takami H."/>
        </authorList>
    </citation>
    <scope>NUCLEOTIDE SEQUENCE</scope>
    <source>
        <strain evidence="1">Expedition CK06-06</strain>
    </source>
</reference>
<organism evidence="1">
    <name type="scientific">marine sediment metagenome</name>
    <dbReference type="NCBI Taxonomy" id="412755"/>
    <lineage>
        <taxon>unclassified sequences</taxon>
        <taxon>metagenomes</taxon>
        <taxon>ecological metagenomes</taxon>
    </lineage>
</organism>
<feature type="non-terminal residue" evidence="1">
    <location>
        <position position="51"/>
    </location>
</feature>
<name>X1FD84_9ZZZZ</name>
<accession>X1FD84</accession>
<comment type="caution">
    <text evidence="1">The sequence shown here is derived from an EMBL/GenBank/DDBJ whole genome shotgun (WGS) entry which is preliminary data.</text>
</comment>
<gene>
    <name evidence="1" type="ORF">S03H2_19008</name>
</gene>
<dbReference type="AlphaFoldDB" id="X1FD84"/>
<proteinExistence type="predicted"/>